<accession>A0A6C0LBM6</accession>
<keyword evidence="1" id="KW-1133">Transmembrane helix</keyword>
<evidence type="ECO:0000313" key="2">
    <source>
        <dbReference type="EMBL" id="QHU28369.1"/>
    </source>
</evidence>
<keyword evidence="1" id="KW-0812">Transmembrane</keyword>
<sequence>MQDLLNGAHYVPTQLDVLFLFLFFLVNIFLLFLLLLVFFL</sequence>
<proteinExistence type="predicted"/>
<dbReference type="AlphaFoldDB" id="A0A6C0LBM6"/>
<organism evidence="2">
    <name type="scientific">viral metagenome</name>
    <dbReference type="NCBI Taxonomy" id="1070528"/>
    <lineage>
        <taxon>unclassified sequences</taxon>
        <taxon>metagenomes</taxon>
        <taxon>organismal metagenomes</taxon>
    </lineage>
</organism>
<feature type="transmembrane region" description="Helical" evidence="1">
    <location>
        <begin position="17"/>
        <end position="39"/>
    </location>
</feature>
<reference evidence="2" key="1">
    <citation type="journal article" date="2020" name="Nature">
        <title>Giant virus diversity and host interactions through global metagenomics.</title>
        <authorList>
            <person name="Schulz F."/>
            <person name="Roux S."/>
            <person name="Paez-Espino D."/>
            <person name="Jungbluth S."/>
            <person name="Walsh D.A."/>
            <person name="Denef V.J."/>
            <person name="McMahon K.D."/>
            <person name="Konstantinidis K.T."/>
            <person name="Eloe-Fadrosh E.A."/>
            <person name="Kyrpides N.C."/>
            <person name="Woyke T."/>
        </authorList>
    </citation>
    <scope>NUCLEOTIDE SEQUENCE</scope>
    <source>
        <strain evidence="2">GVMAG-M-3300027770-73</strain>
    </source>
</reference>
<keyword evidence="1" id="KW-0472">Membrane</keyword>
<dbReference type="EMBL" id="MN740471">
    <property type="protein sequence ID" value="QHU28369.1"/>
    <property type="molecule type" value="Genomic_DNA"/>
</dbReference>
<name>A0A6C0LBM6_9ZZZZ</name>
<evidence type="ECO:0000256" key="1">
    <source>
        <dbReference type="SAM" id="Phobius"/>
    </source>
</evidence>
<protein>
    <submittedName>
        <fullName evidence="2">Uncharacterized protein</fullName>
    </submittedName>
</protein>